<organism evidence="3 4">
    <name type="scientific">Pseudonocardia parietis</name>
    <dbReference type="NCBI Taxonomy" id="570936"/>
    <lineage>
        <taxon>Bacteria</taxon>
        <taxon>Bacillati</taxon>
        <taxon>Actinomycetota</taxon>
        <taxon>Actinomycetes</taxon>
        <taxon>Pseudonocardiales</taxon>
        <taxon>Pseudonocardiaceae</taxon>
        <taxon>Pseudonocardia</taxon>
    </lineage>
</organism>
<evidence type="ECO:0000313" key="4">
    <source>
        <dbReference type="Proteomes" id="UP001519295"/>
    </source>
</evidence>
<dbReference type="InterPro" id="IPR008279">
    <property type="entry name" value="PEP-util_enz_mobile_dom"/>
</dbReference>
<dbReference type="Pfam" id="PF00391">
    <property type="entry name" value="PEP-utilizers"/>
    <property type="match status" value="1"/>
</dbReference>
<sequence>MPHNVTTEMDLELWRVAERAAAHRALFLETPPEELAQQYRAGTLPDIGMDVFLERYGHRTAAEVDIGVPRWGDDPSPLFGTIANYLRVDDPEQAPPRRFARAAQRAEAMITEVDRRARRRRSLRGRLGVFLMRRARELAGLRELAKFAWLIPYWEMRRQLILIGEDLATRGLLDDADDIMFLELPELRCAVTVGTDQRERVAERRAVHRRELRRPQVPGLLLSDGTDVETLIPAPPPEQGAMVGMGAAPGRVSGRARVVHNPVGAYLEPGEILVTSTTDPGWTPLFMTAAGLVTETGSPIAHGPTVAREYGIPAVICLREATRRIRTGDRLTVDGTAGTVRLEDDVAGRDQGGVGRESGPAPRQLHRRADCPVSMKAAPATPIRPR</sequence>
<gene>
    <name evidence="3" type="ORF">JOF36_007679</name>
</gene>
<accession>A0ABS4W7C3</accession>
<protein>
    <submittedName>
        <fullName evidence="3">Phosphohistidine swiveling domain-containing protein</fullName>
    </submittedName>
</protein>
<dbReference type="EMBL" id="JAGINU010000004">
    <property type="protein sequence ID" value="MBP2371906.1"/>
    <property type="molecule type" value="Genomic_DNA"/>
</dbReference>
<dbReference type="InterPro" id="IPR036637">
    <property type="entry name" value="Phosphohistidine_dom_sf"/>
</dbReference>
<dbReference type="SUPFAM" id="SSF52009">
    <property type="entry name" value="Phosphohistidine domain"/>
    <property type="match status" value="1"/>
</dbReference>
<dbReference type="InterPro" id="IPR051549">
    <property type="entry name" value="PEP_Utilizing_Enz"/>
</dbReference>
<dbReference type="PANTHER" id="PTHR43615">
    <property type="entry name" value="PHOSPHOENOLPYRUVATE SYNTHASE-RELATED"/>
    <property type="match status" value="1"/>
</dbReference>
<name>A0ABS4W7C3_9PSEU</name>
<evidence type="ECO:0000256" key="1">
    <source>
        <dbReference type="SAM" id="MobiDB-lite"/>
    </source>
</evidence>
<feature type="domain" description="PEP-utilising enzyme mobile" evidence="2">
    <location>
        <begin position="268"/>
        <end position="338"/>
    </location>
</feature>
<dbReference type="Proteomes" id="UP001519295">
    <property type="component" value="Unassembled WGS sequence"/>
</dbReference>
<feature type="region of interest" description="Disordered" evidence="1">
    <location>
        <begin position="345"/>
        <end position="386"/>
    </location>
</feature>
<dbReference type="RefSeq" id="WP_210036969.1">
    <property type="nucleotide sequence ID" value="NZ_JAGINU010000004.1"/>
</dbReference>
<reference evidence="3 4" key="1">
    <citation type="submission" date="2021-03" db="EMBL/GenBank/DDBJ databases">
        <title>Sequencing the genomes of 1000 actinobacteria strains.</title>
        <authorList>
            <person name="Klenk H.-P."/>
        </authorList>
    </citation>
    <scope>NUCLEOTIDE SEQUENCE [LARGE SCALE GENOMIC DNA]</scope>
    <source>
        <strain evidence="3 4">DSM 45256</strain>
    </source>
</reference>
<dbReference type="Gene3D" id="3.50.30.10">
    <property type="entry name" value="Phosphohistidine domain"/>
    <property type="match status" value="1"/>
</dbReference>
<proteinExistence type="predicted"/>
<comment type="caution">
    <text evidence="3">The sequence shown here is derived from an EMBL/GenBank/DDBJ whole genome shotgun (WGS) entry which is preliminary data.</text>
</comment>
<dbReference type="PANTHER" id="PTHR43615:SF1">
    <property type="entry name" value="PPDK_N DOMAIN-CONTAINING PROTEIN"/>
    <property type="match status" value="1"/>
</dbReference>
<keyword evidence="4" id="KW-1185">Reference proteome</keyword>
<evidence type="ECO:0000313" key="3">
    <source>
        <dbReference type="EMBL" id="MBP2371906.1"/>
    </source>
</evidence>
<evidence type="ECO:0000259" key="2">
    <source>
        <dbReference type="Pfam" id="PF00391"/>
    </source>
</evidence>